<feature type="transmembrane region" description="Helical" evidence="2">
    <location>
        <begin position="420"/>
        <end position="440"/>
    </location>
</feature>
<feature type="compositionally biased region" description="Polar residues" evidence="1">
    <location>
        <begin position="588"/>
        <end position="607"/>
    </location>
</feature>
<feature type="region of interest" description="Disordered" evidence="1">
    <location>
        <begin position="492"/>
        <end position="839"/>
    </location>
</feature>
<sequence>MMESVISHQKGGCDLFNLFSLVWLTIAGAVPVPQSILNATSNPVAKFFDFNQPGSSAEIIKFYDAWSGTLHTRPLFWVKVIGGLCSFLAQTLYAIAHSVEQVFNSMFGLFDILKISEITGNGRFAKLHMVLLLIACALLLVSLALVFITMIMGNRNGLHEVAQSIFTGLIVIVMLPAAVGWLGSFGQAATKDLNSVDATKSGKISSTALEPFRANTIDLLKLANDNFNTDPNKIGGSAGMAKYNDLTDANLNSTPFTDIVAGDNIKALKDAKNGNVFKYQVQPGIATAGKAAPENLMDLSFPSKQFGITMVMDSVYPRYIVNWWLILIEEIVLAVVFVLLAIKLAKSIFEIVTLTMIAPMVAFGRLSGSKTIKTLITTMIGAVMGIVTEVVTVKLFLIVVNYLPQSSVLSGLGSGWGKGIATVVVYVGAFFAMFTGINWIERWLGTPTGSNAEGRNVLAAFSGGAAVGHGIGKLAGGTSAAGSAVTGGIKRLLGGTGDQDSSSEEPGSGVLNHKNDDGSPNNAADNDQADTDQAMTNSASTESGQDGQESNPDSPNVGSGDGQNEPNSGDTDNGTGYVNGSLKMPNDENGQASLTTGNDAPNDGQGSESKDGTPTMPVEKLGDEDAPRGLQLDDDKPGLSLNPDGSPIDDNTNPAANDYESNQPGQPETDSDQASLQRSDGLDGYGNPETPGNVNFDGRETQTPNPTGNGNAGNDALTDSEETGITTAPNTTESGGIGDDSKRLADSGAPTNHSESMRTDQIPVSVGTSAPNPDVDNQVSKRTGGTQTTQKTVTRASSVTSKSRQTTPSAFSGHESSTDTGDSFPSAHQRLRDLGDLKK</sequence>
<feature type="compositionally biased region" description="Polar residues" evidence="1">
    <location>
        <begin position="766"/>
        <end position="780"/>
    </location>
</feature>
<feature type="compositionally biased region" description="Polar residues" evidence="1">
    <location>
        <begin position="723"/>
        <end position="734"/>
    </location>
</feature>
<feature type="transmembrane region" description="Helical" evidence="2">
    <location>
        <begin position="130"/>
        <end position="153"/>
    </location>
</feature>
<feature type="compositionally biased region" description="Low complexity" evidence="1">
    <location>
        <begin position="703"/>
        <end position="714"/>
    </location>
</feature>
<dbReference type="InterPro" id="IPR058066">
    <property type="entry name" value="pXO2-14_N"/>
</dbReference>
<name>C0SQP9_LEVBR</name>
<gene>
    <name evidence="5" type="ORF">UCCLBBS449_pA0058</name>
</gene>
<reference evidence="4" key="1">
    <citation type="journal article" date="2009" name="Microbiology">
        <title>Characterization of four plasmids harboured in a Lactobacillus brevis strain encoding a novel bacteriocin, brevicin 925A, and construction of a shuttle vector for lactic acid bacteria and Escherichia coli.</title>
        <authorList>
            <person name="Wada T."/>
            <person name="Noda M."/>
            <person name="Kashiwabara F."/>
            <person name="Jeon H.J."/>
            <person name="Shirakawa A."/>
            <person name="Yabu H."/>
            <person name="Matoba Y."/>
            <person name="Kumagai T."/>
            <person name="Sugiyama M."/>
        </authorList>
    </citation>
    <scope>NUCLEOTIDE SEQUENCE</scope>
    <source>
        <strain evidence="4">925A</strain>
        <plasmid evidence="4">pLB925A04</plasmid>
    </source>
</reference>
<geneLocation type="plasmid" evidence="6">
    <name>pucclbbs449_a</name>
</geneLocation>
<dbReference type="Proteomes" id="UP000307074">
    <property type="component" value="Plasmid pUCCLBBS449_A"/>
</dbReference>
<feature type="compositionally biased region" description="Basic and acidic residues" evidence="1">
    <location>
        <begin position="620"/>
        <end position="637"/>
    </location>
</feature>
<evidence type="ECO:0000259" key="3">
    <source>
        <dbReference type="Pfam" id="PF26635"/>
    </source>
</evidence>
<feature type="domain" description="DUF8208" evidence="3">
    <location>
        <begin position="88"/>
        <end position="458"/>
    </location>
</feature>
<geneLocation type="plasmid" evidence="4">
    <name>pLB925A04</name>
</geneLocation>
<feature type="transmembrane region" description="Helical" evidence="2">
    <location>
        <begin position="165"/>
        <end position="185"/>
    </location>
</feature>
<keyword evidence="2" id="KW-0812">Transmembrane</keyword>
<organism evidence="4">
    <name type="scientific">Levilactobacillus brevis</name>
    <name type="common">Lactobacillus brevis</name>
    <dbReference type="NCBI Taxonomy" id="1580"/>
    <lineage>
        <taxon>Bacteria</taxon>
        <taxon>Bacillati</taxon>
        <taxon>Bacillota</taxon>
        <taxon>Bacilli</taxon>
        <taxon>Lactobacillales</taxon>
        <taxon>Lactobacillaceae</taxon>
        <taxon>Levilactobacillus</taxon>
    </lineage>
</organism>
<feature type="transmembrane region" description="Helical" evidence="2">
    <location>
        <begin position="348"/>
        <end position="366"/>
    </location>
</feature>
<keyword evidence="2" id="KW-1133">Transmembrane helix</keyword>
<evidence type="ECO:0000313" key="6">
    <source>
        <dbReference type="Proteomes" id="UP000307074"/>
    </source>
</evidence>
<keyword evidence="2" id="KW-0472">Membrane</keyword>
<dbReference type="NCBIfam" id="NF045890">
    <property type="entry name" value="conj_pls20_p028"/>
    <property type="match status" value="1"/>
</dbReference>
<keyword evidence="4" id="KW-0614">Plasmid</keyword>
<dbReference type="EMBL" id="AB370337">
    <property type="protein sequence ID" value="BAH56431.1"/>
    <property type="molecule type" value="Genomic_DNA"/>
</dbReference>
<feature type="transmembrane region" description="Helical" evidence="2">
    <location>
        <begin position="12"/>
        <end position="32"/>
    </location>
</feature>
<feature type="compositionally biased region" description="Low complexity" evidence="1">
    <location>
        <begin position="521"/>
        <end position="534"/>
    </location>
</feature>
<protein>
    <recommendedName>
        <fullName evidence="3">DUF8208 domain-containing protein</fullName>
    </recommendedName>
</protein>
<evidence type="ECO:0000256" key="1">
    <source>
        <dbReference type="SAM" id="MobiDB-lite"/>
    </source>
</evidence>
<geneLocation type="plasmid" evidence="5">
    <name>pUCCLBBS449_A</name>
</geneLocation>
<feature type="compositionally biased region" description="Basic and acidic residues" evidence="1">
    <location>
        <begin position="830"/>
        <end position="839"/>
    </location>
</feature>
<dbReference type="EMBL" id="CP031199">
    <property type="protein sequence ID" value="QCZ54464.1"/>
    <property type="molecule type" value="Genomic_DNA"/>
</dbReference>
<feature type="compositionally biased region" description="Polar residues" evidence="1">
    <location>
        <begin position="649"/>
        <end position="678"/>
    </location>
</feature>
<dbReference type="AlphaFoldDB" id="C0SQP9"/>
<reference evidence="5 6" key="2">
    <citation type="submission" date="2018-07" db="EMBL/GenBank/DDBJ databases">
        <authorList>
            <person name="Feyereisen M."/>
        </authorList>
    </citation>
    <scope>NUCLEOTIDE SEQUENCE [LARGE SCALE GENOMIC DNA]</scope>
    <source>
        <strain evidence="5 6">UCCLBBS449</strain>
        <plasmid evidence="6">pucclbbs449_a</plasmid>
        <plasmid evidence="5">pUCCLBBS449_A</plasmid>
    </source>
</reference>
<evidence type="ECO:0000313" key="5">
    <source>
        <dbReference type="EMBL" id="QCZ54464.1"/>
    </source>
</evidence>
<feature type="transmembrane region" description="Helical" evidence="2">
    <location>
        <begin position="320"/>
        <end position="342"/>
    </location>
</feature>
<feature type="compositionally biased region" description="Low complexity" evidence="1">
    <location>
        <begin position="781"/>
        <end position="795"/>
    </location>
</feature>
<evidence type="ECO:0000313" key="4">
    <source>
        <dbReference type="EMBL" id="BAH56431.1"/>
    </source>
</evidence>
<evidence type="ECO:0000256" key="2">
    <source>
        <dbReference type="SAM" id="Phobius"/>
    </source>
</evidence>
<feature type="compositionally biased region" description="Polar residues" evidence="1">
    <location>
        <begin position="796"/>
        <end position="823"/>
    </location>
</feature>
<proteinExistence type="predicted"/>
<dbReference type="Pfam" id="PF26635">
    <property type="entry name" value="DUF8208"/>
    <property type="match status" value="1"/>
</dbReference>
<accession>C0SQP9</accession>
<feature type="transmembrane region" description="Helical" evidence="2">
    <location>
        <begin position="378"/>
        <end position="400"/>
    </location>
</feature>
<dbReference type="RefSeq" id="WP_012695412.1">
    <property type="nucleotide sequence ID" value="NC_012551.1"/>
</dbReference>
<dbReference type="InterPro" id="IPR058521">
    <property type="entry name" value="DUF8208"/>
</dbReference>
<feature type="compositionally biased region" description="Polar residues" evidence="1">
    <location>
        <begin position="535"/>
        <end position="578"/>
    </location>
</feature>